<proteinExistence type="predicted"/>
<reference evidence="2" key="1">
    <citation type="journal article" date="2021" name="Antonie Van Leeuwenhoek">
        <title>Draft genome and description of Waterburya agarophytonicola gen. nov. sp. nov. (Pleurocapsales, Cyanobacteria): a seaweed symbiont.</title>
        <authorList>
            <person name="Bonthond G."/>
            <person name="Shalygin S."/>
            <person name="Bayer T."/>
            <person name="Weinberger F."/>
        </authorList>
    </citation>
    <scope>NUCLEOTIDE SEQUENCE</scope>
    <source>
        <strain evidence="2">KI4</strain>
    </source>
</reference>
<evidence type="ECO:0000256" key="1">
    <source>
        <dbReference type="SAM" id="Coils"/>
    </source>
</evidence>
<name>A0A964BPM6_9CYAN</name>
<dbReference type="RefSeq" id="WP_229639580.1">
    <property type="nucleotide sequence ID" value="NZ_JADWDC010000010.1"/>
</dbReference>
<accession>A0A964BPM6</accession>
<organism evidence="2 3">
    <name type="scientific">Waterburya agarophytonicola KI4</name>
    <dbReference type="NCBI Taxonomy" id="2874699"/>
    <lineage>
        <taxon>Bacteria</taxon>
        <taxon>Bacillati</taxon>
        <taxon>Cyanobacteriota</taxon>
        <taxon>Cyanophyceae</taxon>
        <taxon>Pleurocapsales</taxon>
        <taxon>Hyellaceae</taxon>
        <taxon>Waterburya</taxon>
        <taxon>Waterburya agarophytonicola</taxon>
    </lineage>
</organism>
<evidence type="ECO:0000313" key="2">
    <source>
        <dbReference type="EMBL" id="MCC0176542.1"/>
    </source>
</evidence>
<comment type="caution">
    <text evidence="2">The sequence shown here is derived from an EMBL/GenBank/DDBJ whole genome shotgun (WGS) entry which is preliminary data.</text>
</comment>
<keyword evidence="3" id="KW-1185">Reference proteome</keyword>
<protein>
    <submittedName>
        <fullName evidence="2">Uncharacterized protein</fullName>
    </submittedName>
</protein>
<sequence length="219" mass="25416">MNINTQQLTLQEVIQGWKDRIVCHPPQGEGNQAYIINSNSGDREIYIEANCDSLRHNATNYDRLLIAIKNKHTGIYKEAVLNTIKYEVTRRAFKAQHEWIHNSYQGLIDQVKTNTFDHQTIAKLDSLNKILQERDRELKKLKSECKGGLQELQTAYKKLQGEFAKEQKRRRKLGTSNRSLGAYKGHFHRAQKKIATLKTENKNLQKQVNLLEFKAKKAN</sequence>
<dbReference type="EMBL" id="JADWDC010000010">
    <property type="protein sequence ID" value="MCC0176542.1"/>
    <property type="molecule type" value="Genomic_DNA"/>
</dbReference>
<gene>
    <name evidence="2" type="ORF">I4641_06065</name>
</gene>
<feature type="coiled-coil region" evidence="1">
    <location>
        <begin position="124"/>
        <end position="214"/>
    </location>
</feature>
<evidence type="ECO:0000313" key="3">
    <source>
        <dbReference type="Proteomes" id="UP000729733"/>
    </source>
</evidence>
<dbReference type="Proteomes" id="UP000729733">
    <property type="component" value="Unassembled WGS sequence"/>
</dbReference>
<keyword evidence="1" id="KW-0175">Coiled coil</keyword>
<dbReference type="AlphaFoldDB" id="A0A964BPM6"/>